<keyword evidence="3" id="KW-1185">Reference proteome</keyword>
<name>A0A166BGP5_9AGAM</name>
<dbReference type="Gene3D" id="3.90.1300.10">
    <property type="entry name" value="Amidase signature (AS) domain"/>
    <property type="match status" value="1"/>
</dbReference>
<dbReference type="STRING" id="1314776.A0A166BGP5"/>
<dbReference type="Proteomes" id="UP000076798">
    <property type="component" value="Unassembled WGS sequence"/>
</dbReference>
<gene>
    <name evidence="2" type="ORF">SISSUDRAFT_1050066</name>
</gene>
<proteinExistence type="predicted"/>
<dbReference type="PANTHER" id="PTHR42678:SF34">
    <property type="entry name" value="OS04G0183300 PROTEIN"/>
    <property type="match status" value="1"/>
</dbReference>
<protein>
    <submittedName>
        <fullName evidence="2">Amidase signature enzyme</fullName>
    </submittedName>
</protein>
<evidence type="ECO:0000259" key="1">
    <source>
        <dbReference type="Pfam" id="PF01425"/>
    </source>
</evidence>
<organism evidence="2 3">
    <name type="scientific">Sistotremastrum suecicum HHB10207 ss-3</name>
    <dbReference type="NCBI Taxonomy" id="1314776"/>
    <lineage>
        <taxon>Eukaryota</taxon>
        <taxon>Fungi</taxon>
        <taxon>Dikarya</taxon>
        <taxon>Basidiomycota</taxon>
        <taxon>Agaricomycotina</taxon>
        <taxon>Agaricomycetes</taxon>
        <taxon>Sistotremastrales</taxon>
        <taxon>Sistotremastraceae</taxon>
        <taxon>Sistotremastrum</taxon>
    </lineage>
</organism>
<dbReference type="Pfam" id="PF01425">
    <property type="entry name" value="Amidase"/>
    <property type="match status" value="1"/>
</dbReference>
<dbReference type="PANTHER" id="PTHR42678">
    <property type="entry name" value="AMIDASE"/>
    <property type="match status" value="1"/>
</dbReference>
<dbReference type="OrthoDB" id="566138at2759"/>
<dbReference type="InterPro" id="IPR036928">
    <property type="entry name" value="AS_sf"/>
</dbReference>
<dbReference type="AlphaFoldDB" id="A0A166BGP5"/>
<evidence type="ECO:0000313" key="2">
    <source>
        <dbReference type="EMBL" id="KZT36360.1"/>
    </source>
</evidence>
<sequence length="540" mass="57539">MPDGLVPAVGASLSLDVPSDTFPDLYEASIEELNRGLSQGHFTSVDLVKAYLARIDEVNDELHAVIETNSHALALAAELDSERAAGRSKGILHGIPIIVKDNISTLGEGMQTTAGSHALAGSVVPRDAHVVSLLRNAGAIILAKANLSEWSYFRGGKGKIASGWSGRGGQCTNPYLKNADPSGSSSGSAVCAAVGLAAATLGTETDGSIISPSRLQNLVGIKPTVGLTSRSGVVPISEYQDTVGPMCRSVADAAIILSVIAGKDARDPFTDEQPDALPDYTAALGHLTLEGVRIGVPREAISSEDWVKDYPGIIPAFEEALEVLKGLKATVVESAEFKEIGELKEWKVELQALTVEFKHCLDNYLKDLVEVPTAVRSLGDIIAFNDAHPELEKPPGYEDQQMLEDGDKANGYDDEHYQQARKRRHELGSSLGIDFALQQNQLDVLVFPYKGVASSAAATAGYPVITVPLGFTPDDTPIGEAKPTIEMGPGLPYGLCLTGTAFSEPTLIKVAHAFEQKTKHRLRRRAYEAATPRTQINDVL</sequence>
<dbReference type="EMBL" id="KV428110">
    <property type="protein sequence ID" value="KZT36360.1"/>
    <property type="molecule type" value="Genomic_DNA"/>
</dbReference>
<feature type="domain" description="Amidase" evidence="1">
    <location>
        <begin position="46"/>
        <end position="507"/>
    </location>
</feature>
<accession>A0A166BGP5</accession>
<evidence type="ECO:0000313" key="3">
    <source>
        <dbReference type="Proteomes" id="UP000076798"/>
    </source>
</evidence>
<dbReference type="InterPro" id="IPR023631">
    <property type="entry name" value="Amidase_dom"/>
</dbReference>
<dbReference type="SUPFAM" id="SSF75304">
    <property type="entry name" value="Amidase signature (AS) enzymes"/>
    <property type="match status" value="1"/>
</dbReference>
<reference evidence="2 3" key="1">
    <citation type="journal article" date="2016" name="Mol. Biol. Evol.">
        <title>Comparative Genomics of Early-Diverging Mushroom-Forming Fungi Provides Insights into the Origins of Lignocellulose Decay Capabilities.</title>
        <authorList>
            <person name="Nagy L.G."/>
            <person name="Riley R."/>
            <person name="Tritt A."/>
            <person name="Adam C."/>
            <person name="Daum C."/>
            <person name="Floudas D."/>
            <person name="Sun H."/>
            <person name="Yadav J.S."/>
            <person name="Pangilinan J."/>
            <person name="Larsson K.H."/>
            <person name="Matsuura K."/>
            <person name="Barry K."/>
            <person name="Labutti K."/>
            <person name="Kuo R."/>
            <person name="Ohm R.A."/>
            <person name="Bhattacharya S.S."/>
            <person name="Shirouzu T."/>
            <person name="Yoshinaga Y."/>
            <person name="Martin F.M."/>
            <person name="Grigoriev I.V."/>
            <person name="Hibbett D.S."/>
        </authorList>
    </citation>
    <scope>NUCLEOTIDE SEQUENCE [LARGE SCALE GENOMIC DNA]</scope>
    <source>
        <strain evidence="2 3">HHB10207 ss-3</strain>
    </source>
</reference>